<dbReference type="AlphaFoldDB" id="A0A1G2LFP6"/>
<reference evidence="2 3" key="1">
    <citation type="journal article" date="2016" name="Nat. Commun.">
        <title>Thousands of microbial genomes shed light on interconnected biogeochemical processes in an aquifer system.</title>
        <authorList>
            <person name="Anantharaman K."/>
            <person name="Brown C.T."/>
            <person name="Hug L.A."/>
            <person name="Sharon I."/>
            <person name="Castelle C.J."/>
            <person name="Probst A.J."/>
            <person name="Thomas B.C."/>
            <person name="Singh A."/>
            <person name="Wilkins M.J."/>
            <person name="Karaoz U."/>
            <person name="Brodie E.L."/>
            <person name="Williams K.H."/>
            <person name="Hubbard S.S."/>
            <person name="Banfield J.F."/>
        </authorList>
    </citation>
    <scope>NUCLEOTIDE SEQUENCE [LARGE SCALE GENOMIC DNA]</scope>
</reference>
<dbReference type="Pfam" id="PF12762">
    <property type="entry name" value="DDE_Tnp_IS1595"/>
    <property type="match status" value="1"/>
</dbReference>
<sequence>MRLYPNDTLDFHDMFPPEEACAEHLIRLRWPDGFVCPHGQATRAWKKSTVLFRCASCRRDTSASSGAIFRQSHLPLRLGFQIMWEAMSQKHGASALGLSHALGLSSHKTIAEALQKLRRAMIRPGRERLAGLIEADEIIVGGVRPGSPGRSRNSKVLAPAAVEDRGKNGIGRIRLSTIADASANTLEYTLRGMIEPRCSVRTDGWRGYQRLRSLGYGHRVMERKDTEPGVDTAPLAHRISALLKRWLPSTHQGSVRPAHLQPYLNEFAFRFNRRHSHSRGLLFHRLLSIAVIIEPQPMRPGMSKHLR</sequence>
<protein>
    <recommendedName>
        <fullName evidence="1">ISXO2-like transposase domain-containing protein</fullName>
    </recommendedName>
</protein>
<name>A0A1G2LFP6_9BACT</name>
<dbReference type="Pfam" id="PF12760">
    <property type="entry name" value="Zn_ribbon_IS1595"/>
    <property type="match status" value="1"/>
</dbReference>
<dbReference type="InterPro" id="IPR024442">
    <property type="entry name" value="Transposase_Zn_ribbon"/>
</dbReference>
<accession>A0A1G2LFP6</accession>
<feature type="domain" description="ISXO2-like transposase" evidence="1">
    <location>
        <begin position="128"/>
        <end position="272"/>
    </location>
</feature>
<dbReference type="SMART" id="SM01126">
    <property type="entry name" value="DDE_Tnp_IS1595"/>
    <property type="match status" value="1"/>
</dbReference>
<evidence type="ECO:0000313" key="3">
    <source>
        <dbReference type="Proteomes" id="UP000178977"/>
    </source>
</evidence>
<dbReference type="InterPro" id="IPR024445">
    <property type="entry name" value="Tnp_ISXO2-like"/>
</dbReference>
<dbReference type="Proteomes" id="UP000178977">
    <property type="component" value="Unassembled WGS sequence"/>
</dbReference>
<evidence type="ECO:0000313" key="2">
    <source>
        <dbReference type="EMBL" id="OHA09651.1"/>
    </source>
</evidence>
<proteinExistence type="predicted"/>
<comment type="caution">
    <text evidence="2">The sequence shown here is derived from an EMBL/GenBank/DDBJ whole genome shotgun (WGS) entry which is preliminary data.</text>
</comment>
<dbReference type="EMBL" id="MHQT01000018">
    <property type="protein sequence ID" value="OHA09651.1"/>
    <property type="molecule type" value="Genomic_DNA"/>
</dbReference>
<organism evidence="2 3">
    <name type="scientific">Candidatus Sungbacteria bacterium RIFCSPLOWO2_01_FULL_60_25</name>
    <dbReference type="NCBI Taxonomy" id="1802281"/>
    <lineage>
        <taxon>Bacteria</taxon>
        <taxon>Candidatus Sungiibacteriota</taxon>
    </lineage>
</organism>
<dbReference type="STRING" id="1802281.A3A44_00960"/>
<gene>
    <name evidence="2" type="ORF">A3A44_00960</name>
</gene>
<evidence type="ECO:0000259" key="1">
    <source>
        <dbReference type="SMART" id="SM01126"/>
    </source>
</evidence>
<dbReference type="NCBIfam" id="NF033547">
    <property type="entry name" value="transpos_IS1595"/>
    <property type="match status" value="1"/>
</dbReference>